<gene>
    <name evidence="2" type="ORF">GCM10007898_41550</name>
</gene>
<sequence length="51" mass="5604">MFDIPNTTPQRAKSMRADPSIDPNAELRSFEPLRVVLALGSLLLAALLCLH</sequence>
<feature type="compositionally biased region" description="Polar residues" evidence="1">
    <location>
        <begin position="1"/>
        <end position="11"/>
    </location>
</feature>
<reference evidence="3" key="1">
    <citation type="journal article" date="2019" name="Int. J. Syst. Evol. Microbiol.">
        <title>The Global Catalogue of Microorganisms (GCM) 10K type strain sequencing project: providing services to taxonomists for standard genome sequencing and annotation.</title>
        <authorList>
            <consortium name="The Broad Institute Genomics Platform"/>
            <consortium name="The Broad Institute Genome Sequencing Center for Infectious Disease"/>
            <person name="Wu L."/>
            <person name="Ma J."/>
        </authorList>
    </citation>
    <scope>NUCLEOTIDE SEQUENCE [LARGE SCALE GENOMIC DNA]</scope>
    <source>
        <strain evidence="3">NBRC 111981</strain>
    </source>
</reference>
<organism evidence="2 3">
    <name type="scientific">Dyella flagellata</name>
    <dbReference type="NCBI Taxonomy" id="1867833"/>
    <lineage>
        <taxon>Bacteria</taxon>
        <taxon>Pseudomonadati</taxon>
        <taxon>Pseudomonadota</taxon>
        <taxon>Gammaproteobacteria</taxon>
        <taxon>Lysobacterales</taxon>
        <taxon>Rhodanobacteraceae</taxon>
        <taxon>Dyella</taxon>
    </lineage>
</organism>
<protein>
    <submittedName>
        <fullName evidence="2">Uncharacterized protein</fullName>
    </submittedName>
</protein>
<dbReference type="RefSeq" id="WP_284333983.1">
    <property type="nucleotide sequence ID" value="NZ_BSOA01000049.1"/>
</dbReference>
<evidence type="ECO:0000313" key="2">
    <source>
        <dbReference type="EMBL" id="GLQ90579.1"/>
    </source>
</evidence>
<proteinExistence type="predicted"/>
<name>A0ABQ5XHA0_9GAMM</name>
<evidence type="ECO:0000313" key="3">
    <source>
        <dbReference type="Proteomes" id="UP001156627"/>
    </source>
</evidence>
<comment type="caution">
    <text evidence="2">The sequence shown here is derived from an EMBL/GenBank/DDBJ whole genome shotgun (WGS) entry which is preliminary data.</text>
</comment>
<dbReference type="Proteomes" id="UP001156627">
    <property type="component" value="Unassembled WGS sequence"/>
</dbReference>
<accession>A0ABQ5XHA0</accession>
<dbReference type="EMBL" id="BSOA01000049">
    <property type="protein sequence ID" value="GLQ90579.1"/>
    <property type="molecule type" value="Genomic_DNA"/>
</dbReference>
<feature type="region of interest" description="Disordered" evidence="1">
    <location>
        <begin position="1"/>
        <end position="20"/>
    </location>
</feature>
<evidence type="ECO:0000256" key="1">
    <source>
        <dbReference type="SAM" id="MobiDB-lite"/>
    </source>
</evidence>
<keyword evidence="3" id="KW-1185">Reference proteome</keyword>